<dbReference type="InterPro" id="IPR045851">
    <property type="entry name" value="AMP-bd_C_sf"/>
</dbReference>
<dbReference type="InterPro" id="IPR025110">
    <property type="entry name" value="AMP-bd_C"/>
</dbReference>
<evidence type="ECO:0000313" key="3">
    <source>
        <dbReference type="EMBL" id="GAA2733382.1"/>
    </source>
</evidence>
<name>A0ABN3UME3_9ACTN</name>
<keyword evidence="4" id="KW-1185">Reference proteome</keyword>
<organism evidence="3 4">
    <name type="scientific">Actinocorallia aurantiaca</name>
    <dbReference type="NCBI Taxonomy" id="46204"/>
    <lineage>
        <taxon>Bacteria</taxon>
        <taxon>Bacillati</taxon>
        <taxon>Actinomycetota</taxon>
        <taxon>Actinomycetes</taxon>
        <taxon>Streptosporangiales</taxon>
        <taxon>Thermomonosporaceae</taxon>
        <taxon>Actinocorallia</taxon>
    </lineage>
</organism>
<dbReference type="Pfam" id="PF00501">
    <property type="entry name" value="AMP-binding"/>
    <property type="match status" value="1"/>
</dbReference>
<reference evidence="3 4" key="1">
    <citation type="journal article" date="2019" name="Int. J. Syst. Evol. Microbiol.">
        <title>The Global Catalogue of Microorganisms (GCM) 10K type strain sequencing project: providing services to taxonomists for standard genome sequencing and annotation.</title>
        <authorList>
            <consortium name="The Broad Institute Genomics Platform"/>
            <consortium name="The Broad Institute Genome Sequencing Center for Infectious Disease"/>
            <person name="Wu L."/>
            <person name="Ma J."/>
        </authorList>
    </citation>
    <scope>NUCLEOTIDE SEQUENCE [LARGE SCALE GENOMIC DNA]</scope>
    <source>
        <strain evidence="3 4">JCM 8201</strain>
    </source>
</reference>
<dbReference type="InterPro" id="IPR000873">
    <property type="entry name" value="AMP-dep_synth/lig_dom"/>
</dbReference>
<dbReference type="SUPFAM" id="SSF56801">
    <property type="entry name" value="Acetyl-CoA synthetase-like"/>
    <property type="match status" value="1"/>
</dbReference>
<dbReference type="PROSITE" id="PS00455">
    <property type="entry name" value="AMP_BINDING"/>
    <property type="match status" value="1"/>
</dbReference>
<protein>
    <submittedName>
        <fullName evidence="3">Long-chain fatty acid--CoA ligase</fullName>
    </submittedName>
</protein>
<feature type="domain" description="AMP-binding enzyme C-terminal" evidence="2">
    <location>
        <begin position="421"/>
        <end position="496"/>
    </location>
</feature>
<dbReference type="Pfam" id="PF13193">
    <property type="entry name" value="AMP-binding_C"/>
    <property type="match status" value="1"/>
</dbReference>
<accession>A0ABN3UME3</accession>
<dbReference type="RefSeq" id="WP_344454005.1">
    <property type="nucleotide sequence ID" value="NZ_BAAATZ010000025.1"/>
</dbReference>
<evidence type="ECO:0000259" key="1">
    <source>
        <dbReference type="Pfam" id="PF00501"/>
    </source>
</evidence>
<proteinExistence type="predicted"/>
<evidence type="ECO:0000259" key="2">
    <source>
        <dbReference type="Pfam" id="PF13193"/>
    </source>
</evidence>
<evidence type="ECO:0000313" key="4">
    <source>
        <dbReference type="Proteomes" id="UP001501842"/>
    </source>
</evidence>
<dbReference type="InterPro" id="IPR050237">
    <property type="entry name" value="ATP-dep_AMP-bd_enzyme"/>
</dbReference>
<dbReference type="Proteomes" id="UP001501842">
    <property type="component" value="Unassembled WGS sequence"/>
</dbReference>
<dbReference type="PANTHER" id="PTHR43767:SF1">
    <property type="entry name" value="NONRIBOSOMAL PEPTIDE SYNTHASE PES1 (EUROFUNG)-RELATED"/>
    <property type="match status" value="1"/>
</dbReference>
<dbReference type="InterPro" id="IPR042099">
    <property type="entry name" value="ANL_N_sf"/>
</dbReference>
<dbReference type="GO" id="GO:0016874">
    <property type="term" value="F:ligase activity"/>
    <property type="evidence" value="ECO:0007669"/>
    <property type="project" value="UniProtKB-KW"/>
</dbReference>
<keyword evidence="3" id="KW-0436">Ligase</keyword>
<dbReference type="EMBL" id="BAAATZ010000025">
    <property type="protein sequence ID" value="GAA2733382.1"/>
    <property type="molecule type" value="Genomic_DNA"/>
</dbReference>
<dbReference type="Gene3D" id="3.30.300.30">
    <property type="match status" value="1"/>
</dbReference>
<dbReference type="Gene3D" id="3.40.50.12780">
    <property type="entry name" value="N-terminal domain of ligase-like"/>
    <property type="match status" value="1"/>
</dbReference>
<gene>
    <name evidence="3" type="ORF">GCM10010439_53310</name>
</gene>
<sequence length="515" mass="55103">MTGISGVLRRQSVRRAGSVALVDGGERWTYAELDRAVDRYAAALRLAGTAEGDIVAILARNHAAYVIELIAVNRVGAVSLPLNWRLHAEEIRYVCEHAGVSLVLADREFREKADGCGTLPGLVHGPAEPSEDPLPEGWRALDDLLREAETAEPRPDAECPDDGLQRILYTSGTTSRPKGVMHTNGNVDANQVGQILELELTSADRTMVSAPLFHVSGLEAPGLATLRAGGTMVITPGYGGADIVRLAAEEGVTGLVLAAQIIHDILKMPDLASHDLSALRFIVFAGVPEGVRRAVHEALPHVRLIDTFGMTELCNGACYMDAAHTWTKLGSQGTPLPYVELRIAGPDGSPAAPGTVGEILVRGRKVSPGYWRDPEATAGAWRDGWFHTGDLASTDEDGFLWFVDRRGNMIRSGGENVASAEIERVLAAHPAVAEVAVIGVPDPRWDEVPKAFVLPRAGASVDAGELRAHCERNLARFKIPKYFELVAELPRNDSGKVLKRLLASDGPAPGKAAEG</sequence>
<feature type="domain" description="AMP-dependent synthetase/ligase" evidence="1">
    <location>
        <begin position="9"/>
        <end position="371"/>
    </location>
</feature>
<comment type="caution">
    <text evidence="3">The sequence shown here is derived from an EMBL/GenBank/DDBJ whole genome shotgun (WGS) entry which is preliminary data.</text>
</comment>
<dbReference type="InterPro" id="IPR020845">
    <property type="entry name" value="AMP-binding_CS"/>
</dbReference>
<dbReference type="PANTHER" id="PTHR43767">
    <property type="entry name" value="LONG-CHAIN-FATTY-ACID--COA LIGASE"/>
    <property type="match status" value="1"/>
</dbReference>